<feature type="non-terminal residue" evidence="1">
    <location>
        <position position="175"/>
    </location>
</feature>
<evidence type="ECO:0000313" key="2">
    <source>
        <dbReference type="Proteomes" id="UP000014978"/>
    </source>
</evidence>
<evidence type="ECO:0000313" key="1">
    <source>
        <dbReference type="EMBL" id="EPR78272.1"/>
    </source>
</evidence>
<keyword evidence="2" id="KW-1185">Reference proteome</keyword>
<gene>
    <name evidence="1" type="ORF">SLOPH_453</name>
</gene>
<organism evidence="1 2">
    <name type="scientific">Spraguea lophii (strain 42_110)</name>
    <name type="common">Microsporidian parasite</name>
    <dbReference type="NCBI Taxonomy" id="1358809"/>
    <lineage>
        <taxon>Eukaryota</taxon>
        <taxon>Fungi</taxon>
        <taxon>Fungi incertae sedis</taxon>
        <taxon>Microsporidia</taxon>
        <taxon>Spragueidae</taxon>
        <taxon>Spraguea</taxon>
    </lineage>
</organism>
<dbReference type="AlphaFoldDB" id="S7W979"/>
<dbReference type="HOGENOM" id="CLU_1536214_0_0_1"/>
<dbReference type="Proteomes" id="UP000014978">
    <property type="component" value="Unassembled WGS sequence"/>
</dbReference>
<protein>
    <submittedName>
        <fullName evidence="1">Uncharacterized protein</fullName>
    </submittedName>
</protein>
<comment type="caution">
    <text evidence="1">The sequence shown here is derived from an EMBL/GenBank/DDBJ whole genome shotgun (WGS) entry which is preliminary data.</text>
</comment>
<dbReference type="VEuPathDB" id="MicrosporidiaDB:SLOPH_453"/>
<dbReference type="InParanoid" id="S7W979"/>
<reference evidence="2" key="1">
    <citation type="journal article" date="2013" name="PLoS Genet.">
        <title>The genome of Spraguea lophii and the basis of host-microsporidian interactions.</title>
        <authorList>
            <person name="Campbell S.E."/>
            <person name="Williams T.A."/>
            <person name="Yousuf A."/>
            <person name="Soanes D.M."/>
            <person name="Paszkiewicz K.H."/>
            <person name="Williams B.A.P."/>
        </authorList>
    </citation>
    <scope>NUCLEOTIDE SEQUENCE [LARGE SCALE GENOMIC DNA]</scope>
    <source>
        <strain evidence="2">42_110</strain>
    </source>
</reference>
<accession>S7W979</accession>
<name>S7W979_SPRLO</name>
<sequence length="175" mass="20167">MSIISQCILFYYDTSNEQNTPILQNMLLKILVHFPSDPHIFKNNKLLIYTTNIAESKLTEIVSKDIKYLILKNINTNDIGDIKNSDNKSDNKSIDDINNTDTKNIDNITENNILSEVENDNTWFKPTEQIIVQCNNRIAVYQNNNICHTYNTARNLIKSNSGRYLAFTMKESALQ</sequence>
<proteinExistence type="predicted"/>
<dbReference type="EMBL" id="ATCN01000906">
    <property type="protein sequence ID" value="EPR78272.1"/>
    <property type="molecule type" value="Genomic_DNA"/>
</dbReference>